<organism evidence="3 4">
    <name type="scientific">Canavalia gladiata</name>
    <name type="common">Sword bean</name>
    <name type="synonym">Dolichos gladiatus</name>
    <dbReference type="NCBI Taxonomy" id="3824"/>
    <lineage>
        <taxon>Eukaryota</taxon>
        <taxon>Viridiplantae</taxon>
        <taxon>Streptophyta</taxon>
        <taxon>Embryophyta</taxon>
        <taxon>Tracheophyta</taxon>
        <taxon>Spermatophyta</taxon>
        <taxon>Magnoliopsida</taxon>
        <taxon>eudicotyledons</taxon>
        <taxon>Gunneridae</taxon>
        <taxon>Pentapetalae</taxon>
        <taxon>rosids</taxon>
        <taxon>fabids</taxon>
        <taxon>Fabales</taxon>
        <taxon>Fabaceae</taxon>
        <taxon>Papilionoideae</taxon>
        <taxon>50 kb inversion clade</taxon>
        <taxon>NPAAA clade</taxon>
        <taxon>indigoferoid/millettioid clade</taxon>
        <taxon>Phaseoleae</taxon>
        <taxon>Canavalia</taxon>
    </lineage>
</organism>
<evidence type="ECO:0000256" key="2">
    <source>
        <dbReference type="SAM" id="Phobius"/>
    </source>
</evidence>
<gene>
    <name evidence="3" type="ORF">VNO77_42168</name>
</gene>
<evidence type="ECO:0000313" key="4">
    <source>
        <dbReference type="Proteomes" id="UP001367508"/>
    </source>
</evidence>
<keyword evidence="4" id="KW-1185">Reference proteome</keyword>
<feature type="region of interest" description="Disordered" evidence="1">
    <location>
        <begin position="51"/>
        <end position="102"/>
    </location>
</feature>
<dbReference type="AlphaFoldDB" id="A0AAN9PSH2"/>
<name>A0AAN9PSH2_CANGL</name>
<comment type="caution">
    <text evidence="3">The sequence shown here is derived from an EMBL/GenBank/DDBJ whole genome shotgun (WGS) entry which is preliminary data.</text>
</comment>
<sequence>MNQQGSCLPHPLWFLFFGIVSPGIIIGSGNTAGTARLTPLRPVRMSLVSQKFNTPPRSQVGNDTSSTGTPSHADASQTRRHATSCRPVIPNESSPSKYQICP</sequence>
<accession>A0AAN9PSH2</accession>
<protein>
    <submittedName>
        <fullName evidence="3">Uncharacterized protein</fullName>
    </submittedName>
</protein>
<reference evidence="3 4" key="1">
    <citation type="submission" date="2024-01" db="EMBL/GenBank/DDBJ databases">
        <title>The genomes of 5 underutilized Papilionoideae crops provide insights into root nodulation and disease resistanc.</title>
        <authorList>
            <person name="Jiang F."/>
        </authorList>
    </citation>
    <scope>NUCLEOTIDE SEQUENCE [LARGE SCALE GENOMIC DNA]</scope>
    <source>
        <strain evidence="3">LVBAO_FW01</strain>
        <tissue evidence="3">Leaves</tissue>
    </source>
</reference>
<keyword evidence="2" id="KW-1133">Transmembrane helix</keyword>
<dbReference type="EMBL" id="JAYMYQ010000010">
    <property type="protein sequence ID" value="KAK7308554.1"/>
    <property type="molecule type" value="Genomic_DNA"/>
</dbReference>
<keyword evidence="2" id="KW-0472">Membrane</keyword>
<keyword evidence="2" id="KW-0812">Transmembrane</keyword>
<feature type="compositionally biased region" description="Polar residues" evidence="1">
    <location>
        <begin position="91"/>
        <end position="102"/>
    </location>
</feature>
<feature type="compositionally biased region" description="Polar residues" evidence="1">
    <location>
        <begin position="51"/>
        <end position="76"/>
    </location>
</feature>
<proteinExistence type="predicted"/>
<feature type="transmembrane region" description="Helical" evidence="2">
    <location>
        <begin position="12"/>
        <end position="35"/>
    </location>
</feature>
<dbReference type="Proteomes" id="UP001367508">
    <property type="component" value="Unassembled WGS sequence"/>
</dbReference>
<evidence type="ECO:0000256" key="1">
    <source>
        <dbReference type="SAM" id="MobiDB-lite"/>
    </source>
</evidence>
<evidence type="ECO:0000313" key="3">
    <source>
        <dbReference type="EMBL" id="KAK7308554.1"/>
    </source>
</evidence>